<feature type="transmembrane region" description="Helical" evidence="7">
    <location>
        <begin position="102"/>
        <end position="123"/>
    </location>
</feature>
<evidence type="ECO:0000256" key="5">
    <source>
        <dbReference type="ARBA" id="ARBA00022989"/>
    </source>
</evidence>
<keyword evidence="3" id="KW-0813">Transport</keyword>
<feature type="transmembrane region" description="Helical" evidence="7">
    <location>
        <begin position="240"/>
        <end position="259"/>
    </location>
</feature>
<keyword evidence="10" id="KW-1185">Reference proteome</keyword>
<proteinExistence type="inferred from homology"/>
<evidence type="ECO:0000256" key="7">
    <source>
        <dbReference type="SAM" id="Phobius"/>
    </source>
</evidence>
<evidence type="ECO:0000259" key="8">
    <source>
        <dbReference type="PROSITE" id="PS50850"/>
    </source>
</evidence>
<evidence type="ECO:0000256" key="2">
    <source>
        <dbReference type="ARBA" id="ARBA00010992"/>
    </source>
</evidence>
<feature type="transmembrane region" description="Helical" evidence="7">
    <location>
        <begin position="354"/>
        <end position="374"/>
    </location>
</feature>
<dbReference type="SUPFAM" id="SSF103473">
    <property type="entry name" value="MFS general substrate transporter"/>
    <property type="match status" value="1"/>
</dbReference>
<gene>
    <name evidence="9" type="ORF">DASC09_008110</name>
</gene>
<reference evidence="9 10" key="1">
    <citation type="journal article" date="2023" name="Elife">
        <title>Identification of key yeast species and microbe-microbe interactions impacting larval growth of Drosophila in the wild.</title>
        <authorList>
            <person name="Mure A."/>
            <person name="Sugiura Y."/>
            <person name="Maeda R."/>
            <person name="Honda K."/>
            <person name="Sakurai N."/>
            <person name="Takahashi Y."/>
            <person name="Watada M."/>
            <person name="Katoh T."/>
            <person name="Gotoh A."/>
            <person name="Gotoh Y."/>
            <person name="Taniguchi I."/>
            <person name="Nakamura K."/>
            <person name="Hayashi T."/>
            <person name="Katayama T."/>
            <person name="Uemura T."/>
            <person name="Hattori Y."/>
        </authorList>
    </citation>
    <scope>NUCLEOTIDE SEQUENCE [LARGE SCALE GENOMIC DNA]</scope>
    <source>
        <strain evidence="9 10">SC-9</strain>
    </source>
</reference>
<dbReference type="Pfam" id="PF00083">
    <property type="entry name" value="Sugar_tr"/>
    <property type="match status" value="2"/>
</dbReference>
<sequence length="524" mass="58179">MSVWTRDLPSSFSDATVGWIERAKREYILTKNDQQINENEDIDDESPIELTTSLQTTKWDQIKTILFAGSGLFSDGYVNNSIGTASTCLSTLYPKEYADSRAINNVASIAFVGTVVGQLTFGYVSDKLSRKTGMIISNVILIIFTILCSGAWGYHGSIKGMLAALTAYRFFLGIGIGSEYPTGSVACAEASALMPPKHRNRYFIWFTNFAIDSGFVISSFVPMVLLWICTPKHLTPVWRITIGIGAIWPMILLCFRTTLKENENYQKTRFKKARIPYFHIIKFYWFRLFVVSAIWFIYDFSVYAFGIYSSYIIKLIIPDGDLYKTFGWNVVLNLFYIPGSFVGAIASDYFGPRLTLFVGLVIQAVLGFAIAGAYNTLKHHVAGFTVIYGFFLTFGEFGPGNNIGCLSAKTGATPIRGTYYAIPAAIGKIGAFVGTYAFPSIEKKYGLQVPYYIAGAMALFAAFLALFFLPDVSPPAMLNEDKKFLQYLESTGYDVSQLGDHSSASSIDEKINVETHENVDEKSA</sequence>
<dbReference type="InterPro" id="IPR020846">
    <property type="entry name" value="MFS_dom"/>
</dbReference>
<accession>A0AAV5QFH8</accession>
<comment type="similarity">
    <text evidence="2">Belongs to the major facilitator superfamily. Sugar transporter (TC 2.A.1.1) family.</text>
</comment>
<keyword evidence="5 7" id="KW-1133">Transmembrane helix</keyword>
<evidence type="ECO:0000313" key="9">
    <source>
        <dbReference type="EMBL" id="GMM33486.1"/>
    </source>
</evidence>
<feature type="transmembrane region" description="Helical" evidence="7">
    <location>
        <begin position="326"/>
        <end position="347"/>
    </location>
</feature>
<dbReference type="InterPro" id="IPR005828">
    <property type="entry name" value="MFS_sugar_transport-like"/>
</dbReference>
<dbReference type="EMBL" id="BTFZ01000001">
    <property type="protein sequence ID" value="GMM33486.1"/>
    <property type="molecule type" value="Genomic_DNA"/>
</dbReference>
<dbReference type="PANTHER" id="PTHR23508:SF10">
    <property type="entry name" value="CARBOXYLIC ACID TRANSPORTER PROTEIN HOMOLOG"/>
    <property type="match status" value="1"/>
</dbReference>
<name>A0AAV5QFH8_9ASCO</name>
<dbReference type="Gene3D" id="1.20.1250.20">
    <property type="entry name" value="MFS general substrate transporter like domains"/>
    <property type="match status" value="1"/>
</dbReference>
<dbReference type="GO" id="GO:0001406">
    <property type="term" value="F:glycerophosphodiester transmembrane transporter activity"/>
    <property type="evidence" value="ECO:0007669"/>
    <property type="project" value="UniProtKB-ARBA"/>
</dbReference>
<comment type="subcellular location">
    <subcellularLocation>
        <location evidence="1">Membrane</location>
        <topology evidence="1">Multi-pass membrane protein</topology>
    </subcellularLocation>
</comment>
<dbReference type="RefSeq" id="XP_064850486.1">
    <property type="nucleotide sequence ID" value="XM_064994414.1"/>
</dbReference>
<dbReference type="PROSITE" id="PS50850">
    <property type="entry name" value="MFS"/>
    <property type="match status" value="1"/>
</dbReference>
<keyword evidence="4 7" id="KW-0812">Transmembrane</keyword>
<dbReference type="InterPro" id="IPR036259">
    <property type="entry name" value="MFS_trans_sf"/>
</dbReference>
<evidence type="ECO:0000256" key="6">
    <source>
        <dbReference type="ARBA" id="ARBA00023136"/>
    </source>
</evidence>
<evidence type="ECO:0000313" key="10">
    <source>
        <dbReference type="Proteomes" id="UP001360560"/>
    </source>
</evidence>
<dbReference type="GO" id="GO:0046943">
    <property type="term" value="F:carboxylic acid transmembrane transporter activity"/>
    <property type="evidence" value="ECO:0007669"/>
    <property type="project" value="TreeGrafter"/>
</dbReference>
<organism evidence="9 10">
    <name type="scientific">Saccharomycopsis crataegensis</name>
    <dbReference type="NCBI Taxonomy" id="43959"/>
    <lineage>
        <taxon>Eukaryota</taxon>
        <taxon>Fungi</taxon>
        <taxon>Dikarya</taxon>
        <taxon>Ascomycota</taxon>
        <taxon>Saccharomycotina</taxon>
        <taxon>Saccharomycetes</taxon>
        <taxon>Saccharomycopsidaceae</taxon>
        <taxon>Saccharomycopsis</taxon>
    </lineage>
</organism>
<feature type="transmembrane region" description="Helical" evidence="7">
    <location>
        <begin position="419"/>
        <end position="438"/>
    </location>
</feature>
<dbReference type="AlphaFoldDB" id="A0AAV5QFH8"/>
<dbReference type="PANTHER" id="PTHR23508">
    <property type="entry name" value="CARBOXYLIC ACID TRANSPORTER PROTEIN HOMOLOG"/>
    <property type="match status" value="1"/>
</dbReference>
<dbReference type="Proteomes" id="UP001360560">
    <property type="component" value="Unassembled WGS sequence"/>
</dbReference>
<feature type="transmembrane region" description="Helical" evidence="7">
    <location>
        <begin position="280"/>
        <end position="306"/>
    </location>
</feature>
<feature type="transmembrane region" description="Helical" evidence="7">
    <location>
        <begin position="202"/>
        <end position="228"/>
    </location>
</feature>
<dbReference type="GO" id="GO:0005886">
    <property type="term" value="C:plasma membrane"/>
    <property type="evidence" value="ECO:0007669"/>
    <property type="project" value="TreeGrafter"/>
</dbReference>
<evidence type="ECO:0000256" key="3">
    <source>
        <dbReference type="ARBA" id="ARBA00022448"/>
    </source>
</evidence>
<feature type="transmembrane region" description="Helical" evidence="7">
    <location>
        <begin position="135"/>
        <end position="154"/>
    </location>
</feature>
<dbReference type="FunFam" id="1.20.1250.20:FF:000140">
    <property type="entry name" value="Putative MFS phospholipid transporter"/>
    <property type="match status" value="1"/>
</dbReference>
<keyword evidence="6 7" id="KW-0472">Membrane</keyword>
<feature type="transmembrane region" description="Helical" evidence="7">
    <location>
        <begin position="450"/>
        <end position="469"/>
    </location>
</feature>
<dbReference type="GeneID" id="90071465"/>
<feature type="domain" description="Major facilitator superfamily (MFS) profile" evidence="8">
    <location>
        <begin position="64"/>
        <end position="473"/>
    </location>
</feature>
<protein>
    <recommendedName>
        <fullName evidence="8">Major facilitator superfamily (MFS) profile domain-containing protein</fullName>
    </recommendedName>
</protein>
<comment type="caution">
    <text evidence="9">The sequence shown here is derived from an EMBL/GenBank/DDBJ whole genome shotgun (WGS) entry which is preliminary data.</text>
</comment>
<evidence type="ECO:0000256" key="4">
    <source>
        <dbReference type="ARBA" id="ARBA00022692"/>
    </source>
</evidence>
<feature type="transmembrane region" description="Helical" evidence="7">
    <location>
        <begin position="380"/>
        <end position="398"/>
    </location>
</feature>
<evidence type="ECO:0000256" key="1">
    <source>
        <dbReference type="ARBA" id="ARBA00004141"/>
    </source>
</evidence>